<reference evidence="4 5" key="1">
    <citation type="submission" date="2019-08" db="EMBL/GenBank/DDBJ databases">
        <title>In-depth cultivation of the pig gut microbiome towards novel bacterial diversity and tailored functional studies.</title>
        <authorList>
            <person name="Wylensek D."/>
            <person name="Hitch T.C.A."/>
            <person name="Clavel T."/>
        </authorList>
    </citation>
    <scope>NUCLEOTIDE SEQUENCE [LARGE SCALE GENOMIC DNA]</scope>
    <source>
        <strain evidence="4 5">WCA-389-WT-23B</strain>
    </source>
</reference>
<dbReference type="GeneID" id="86055841"/>
<dbReference type="Gene3D" id="3.40.50.720">
    <property type="entry name" value="NAD(P)-binding Rossmann-like Domain"/>
    <property type="match status" value="1"/>
</dbReference>
<dbReference type="InterPro" id="IPR055170">
    <property type="entry name" value="GFO_IDH_MocA-like_dom"/>
</dbReference>
<feature type="domain" description="Gfo/Idh/MocA-like oxidoreductase N-terminal" evidence="2">
    <location>
        <begin position="1"/>
        <end position="116"/>
    </location>
</feature>
<dbReference type="Proteomes" id="UP000436047">
    <property type="component" value="Unassembled WGS sequence"/>
</dbReference>
<dbReference type="PANTHER" id="PTHR43818:SF11">
    <property type="entry name" value="BCDNA.GH03377"/>
    <property type="match status" value="1"/>
</dbReference>
<evidence type="ECO:0000259" key="2">
    <source>
        <dbReference type="Pfam" id="PF01408"/>
    </source>
</evidence>
<accession>A0A6N7W6S1</accession>
<dbReference type="PANTHER" id="PTHR43818">
    <property type="entry name" value="BCDNA.GH03377"/>
    <property type="match status" value="1"/>
</dbReference>
<dbReference type="EMBL" id="VUMI01000051">
    <property type="protein sequence ID" value="MSS90966.1"/>
    <property type="molecule type" value="Genomic_DNA"/>
</dbReference>
<name>A0A6N7W6S1_9FIRM</name>
<keyword evidence="5" id="KW-1185">Reference proteome</keyword>
<dbReference type="RefSeq" id="WP_154467364.1">
    <property type="nucleotide sequence ID" value="NZ_VUMI01000051.1"/>
</dbReference>
<gene>
    <name evidence="4" type="ORF">FYJ45_22755</name>
</gene>
<dbReference type="AlphaFoldDB" id="A0A6N7W6S1"/>
<dbReference type="Gene3D" id="3.30.360.10">
    <property type="entry name" value="Dihydrodipicolinate Reductase, domain 2"/>
    <property type="match status" value="1"/>
</dbReference>
<organism evidence="4 5">
    <name type="scientific">Eisenbergiella porci</name>
    <dbReference type="NCBI Taxonomy" id="2652274"/>
    <lineage>
        <taxon>Bacteria</taxon>
        <taxon>Bacillati</taxon>
        <taxon>Bacillota</taxon>
        <taxon>Clostridia</taxon>
        <taxon>Lachnospirales</taxon>
        <taxon>Lachnospiraceae</taxon>
        <taxon>Eisenbergiella</taxon>
    </lineage>
</organism>
<dbReference type="Pfam" id="PF01408">
    <property type="entry name" value="GFO_IDH_MocA"/>
    <property type="match status" value="1"/>
</dbReference>
<dbReference type="GO" id="GO:0000166">
    <property type="term" value="F:nucleotide binding"/>
    <property type="evidence" value="ECO:0007669"/>
    <property type="project" value="InterPro"/>
</dbReference>
<comment type="caution">
    <text evidence="4">The sequence shown here is derived from an EMBL/GenBank/DDBJ whole genome shotgun (WGS) entry which is preliminary data.</text>
</comment>
<dbReference type="Pfam" id="PF22725">
    <property type="entry name" value="GFO_IDH_MocA_C3"/>
    <property type="match status" value="1"/>
</dbReference>
<evidence type="ECO:0000313" key="4">
    <source>
        <dbReference type="EMBL" id="MSS90966.1"/>
    </source>
</evidence>
<dbReference type="GO" id="GO:0016491">
    <property type="term" value="F:oxidoreductase activity"/>
    <property type="evidence" value="ECO:0007669"/>
    <property type="project" value="UniProtKB-KW"/>
</dbReference>
<dbReference type="InterPro" id="IPR050463">
    <property type="entry name" value="Gfo/Idh/MocA_oxidrdct_glycsds"/>
</dbReference>
<proteinExistence type="predicted"/>
<dbReference type="SUPFAM" id="SSF51735">
    <property type="entry name" value="NAD(P)-binding Rossmann-fold domains"/>
    <property type="match status" value="1"/>
</dbReference>
<dbReference type="InterPro" id="IPR036291">
    <property type="entry name" value="NAD(P)-bd_dom_sf"/>
</dbReference>
<dbReference type="InterPro" id="IPR000683">
    <property type="entry name" value="Gfo/Idh/MocA-like_OxRdtase_N"/>
</dbReference>
<feature type="domain" description="GFO/IDH/MocA-like oxidoreductase" evidence="3">
    <location>
        <begin position="130"/>
        <end position="263"/>
    </location>
</feature>
<keyword evidence="1" id="KW-0560">Oxidoreductase</keyword>
<evidence type="ECO:0000313" key="5">
    <source>
        <dbReference type="Proteomes" id="UP000436047"/>
    </source>
</evidence>
<protein>
    <submittedName>
        <fullName evidence="4">Gfo/Idh/MocA family oxidoreductase</fullName>
    </submittedName>
</protein>
<evidence type="ECO:0000256" key="1">
    <source>
        <dbReference type="ARBA" id="ARBA00023002"/>
    </source>
</evidence>
<sequence length="364" mass="40453">MKIGIMGCGVISNQYIRDIQRLYRKLEICMVADIRTNAAENIAKQYNILQWGTPEELLSNKEIELVINLTPPKMHTEINRKILLSGKHVYCEKPFALALKDAQEIQNLAKIKGLAVGCAPDTFLGSSMSTCKKLIEDGWIGKPLYVNANMMNAGVETWHPRPESFYEEGGGPLYDMGPYYFSVLVNLFGSVKKVYAAAKKGFVERTLYTSDRFGSKIPVKTPTHFATIIELKNGILANMNFSFDISKSTMPLMEIYGTDGTLEAPDPNMAGGTPKIYRREQMLAECFGGQDQREGSFSALPELYQDVGSFVRGAGVADLVNKLQHNEKEDAQLAVHVVDIITSIMRSAETGMPQELQTVCEEGR</sequence>
<evidence type="ECO:0000259" key="3">
    <source>
        <dbReference type="Pfam" id="PF22725"/>
    </source>
</evidence>